<organism evidence="1 2">
    <name type="scientific">Pyronema omphalodes (strain CBS 100304)</name>
    <name type="common">Pyronema confluens</name>
    <dbReference type="NCBI Taxonomy" id="1076935"/>
    <lineage>
        <taxon>Eukaryota</taxon>
        <taxon>Fungi</taxon>
        <taxon>Dikarya</taxon>
        <taxon>Ascomycota</taxon>
        <taxon>Pezizomycotina</taxon>
        <taxon>Pezizomycetes</taxon>
        <taxon>Pezizales</taxon>
        <taxon>Pyronemataceae</taxon>
        <taxon>Pyronema</taxon>
    </lineage>
</organism>
<evidence type="ECO:0000313" key="2">
    <source>
        <dbReference type="Proteomes" id="UP000018144"/>
    </source>
</evidence>
<protein>
    <submittedName>
        <fullName evidence="1">Uncharacterized protein</fullName>
    </submittedName>
</protein>
<dbReference type="EMBL" id="HF935276">
    <property type="protein sequence ID" value="CCX05905.1"/>
    <property type="molecule type" value="Genomic_DNA"/>
</dbReference>
<dbReference type="Proteomes" id="UP000018144">
    <property type="component" value="Unassembled WGS sequence"/>
</dbReference>
<accession>U4L7C1</accession>
<reference evidence="1 2" key="1">
    <citation type="journal article" date="2013" name="PLoS Genet.">
        <title>The genome and development-dependent transcriptomes of Pyronema confluens: a window into fungal evolution.</title>
        <authorList>
            <person name="Traeger S."/>
            <person name="Altegoer F."/>
            <person name="Freitag M."/>
            <person name="Gabaldon T."/>
            <person name="Kempken F."/>
            <person name="Kumar A."/>
            <person name="Marcet-Houben M."/>
            <person name="Poggeler S."/>
            <person name="Stajich J.E."/>
            <person name="Nowrousian M."/>
        </authorList>
    </citation>
    <scope>NUCLEOTIDE SEQUENCE [LARGE SCALE GENOMIC DNA]</scope>
    <source>
        <strain evidence="2">CBS 100304</strain>
        <tissue evidence="1">Vegetative mycelium</tissue>
    </source>
</reference>
<keyword evidence="2" id="KW-1185">Reference proteome</keyword>
<name>U4L7C1_PYROM</name>
<evidence type="ECO:0000313" key="1">
    <source>
        <dbReference type="EMBL" id="CCX05905.1"/>
    </source>
</evidence>
<proteinExistence type="predicted"/>
<gene>
    <name evidence="1" type="ORF">PCON_05492</name>
</gene>
<sequence>MVVGGRSRALAALG</sequence>